<gene>
    <name evidence="1" type="ORF">H5410_005145</name>
</gene>
<comment type="caution">
    <text evidence="1">The sequence shown here is derived from an EMBL/GenBank/DDBJ whole genome shotgun (WGS) entry which is preliminary data.</text>
</comment>
<dbReference type="AlphaFoldDB" id="A0A9J6A7A3"/>
<organism evidence="1 2">
    <name type="scientific">Solanum commersonii</name>
    <name type="common">Commerson's wild potato</name>
    <name type="synonym">Commerson's nightshade</name>
    <dbReference type="NCBI Taxonomy" id="4109"/>
    <lineage>
        <taxon>Eukaryota</taxon>
        <taxon>Viridiplantae</taxon>
        <taxon>Streptophyta</taxon>
        <taxon>Embryophyta</taxon>
        <taxon>Tracheophyta</taxon>
        <taxon>Spermatophyta</taxon>
        <taxon>Magnoliopsida</taxon>
        <taxon>eudicotyledons</taxon>
        <taxon>Gunneridae</taxon>
        <taxon>Pentapetalae</taxon>
        <taxon>asterids</taxon>
        <taxon>lamiids</taxon>
        <taxon>Solanales</taxon>
        <taxon>Solanaceae</taxon>
        <taxon>Solanoideae</taxon>
        <taxon>Solaneae</taxon>
        <taxon>Solanum</taxon>
    </lineage>
</organism>
<sequence length="75" mass="8465">MYKIEAKILVKSSVLDGSRQWAVALVVQFLFRNQTSVFTIKNRGTERGRDSCRLQAVPEQQSRTIIPVEGLISSL</sequence>
<proteinExistence type="predicted"/>
<dbReference type="EMBL" id="JACXVP010000002">
    <property type="protein sequence ID" value="KAG5619927.1"/>
    <property type="molecule type" value="Genomic_DNA"/>
</dbReference>
<dbReference type="Proteomes" id="UP000824120">
    <property type="component" value="Chromosome 2"/>
</dbReference>
<protein>
    <submittedName>
        <fullName evidence="1">Uncharacterized protein</fullName>
    </submittedName>
</protein>
<reference evidence="1 2" key="1">
    <citation type="submission" date="2020-09" db="EMBL/GenBank/DDBJ databases">
        <title>De no assembly of potato wild relative species, Solanum commersonii.</title>
        <authorList>
            <person name="Cho K."/>
        </authorList>
    </citation>
    <scope>NUCLEOTIDE SEQUENCE [LARGE SCALE GENOMIC DNA]</scope>
    <source>
        <strain evidence="1">LZ3.2</strain>
        <tissue evidence="1">Leaf</tissue>
    </source>
</reference>
<keyword evidence="2" id="KW-1185">Reference proteome</keyword>
<evidence type="ECO:0000313" key="1">
    <source>
        <dbReference type="EMBL" id="KAG5619927.1"/>
    </source>
</evidence>
<name>A0A9J6A7A3_SOLCO</name>
<accession>A0A9J6A7A3</accession>
<evidence type="ECO:0000313" key="2">
    <source>
        <dbReference type="Proteomes" id="UP000824120"/>
    </source>
</evidence>